<dbReference type="Proteomes" id="UP001501196">
    <property type="component" value="Unassembled WGS sequence"/>
</dbReference>
<comment type="caution">
    <text evidence="2">The sequence shown here is derived from an EMBL/GenBank/DDBJ whole genome shotgun (WGS) entry which is preliminary data.</text>
</comment>
<reference evidence="2 3" key="1">
    <citation type="journal article" date="2019" name="Int. J. Syst. Evol. Microbiol.">
        <title>The Global Catalogue of Microorganisms (GCM) 10K type strain sequencing project: providing services to taxonomists for standard genome sequencing and annotation.</title>
        <authorList>
            <consortium name="The Broad Institute Genomics Platform"/>
            <consortium name="The Broad Institute Genome Sequencing Center for Infectious Disease"/>
            <person name="Wu L."/>
            <person name="Ma J."/>
        </authorList>
    </citation>
    <scope>NUCLEOTIDE SEQUENCE [LARGE SCALE GENOMIC DNA]</scope>
    <source>
        <strain evidence="2 3">JCM 15672</strain>
    </source>
</reference>
<dbReference type="GO" id="GO:0008168">
    <property type="term" value="F:methyltransferase activity"/>
    <property type="evidence" value="ECO:0007669"/>
    <property type="project" value="UniProtKB-KW"/>
</dbReference>
<gene>
    <name evidence="2" type="ORF">GCM10009819_35780</name>
</gene>
<keyword evidence="2" id="KW-0808">Transferase</keyword>
<keyword evidence="2" id="KW-0689">Ribosomal protein</keyword>
<dbReference type="GO" id="GO:0005840">
    <property type="term" value="C:ribosome"/>
    <property type="evidence" value="ECO:0007669"/>
    <property type="project" value="UniProtKB-KW"/>
</dbReference>
<dbReference type="EMBL" id="BAAAPW010000007">
    <property type="protein sequence ID" value="GAA2045277.1"/>
    <property type="molecule type" value="Genomic_DNA"/>
</dbReference>
<dbReference type="InterPro" id="IPR029063">
    <property type="entry name" value="SAM-dependent_MTases_sf"/>
</dbReference>
<dbReference type="Gene3D" id="3.40.50.150">
    <property type="entry name" value="Vaccinia Virus protein VP39"/>
    <property type="match status" value="1"/>
</dbReference>
<evidence type="ECO:0000259" key="1">
    <source>
        <dbReference type="Pfam" id="PF18096"/>
    </source>
</evidence>
<accession>A0ABN2UXN5</accession>
<dbReference type="InterPro" id="IPR041497">
    <property type="entry name" value="Thump-like"/>
</dbReference>
<proteinExistence type="predicted"/>
<keyword evidence="3" id="KW-1185">Reference proteome</keyword>
<dbReference type="GO" id="GO:0032259">
    <property type="term" value="P:methylation"/>
    <property type="evidence" value="ECO:0007669"/>
    <property type="project" value="UniProtKB-KW"/>
</dbReference>
<evidence type="ECO:0000313" key="3">
    <source>
        <dbReference type="Proteomes" id="UP001501196"/>
    </source>
</evidence>
<organism evidence="2 3">
    <name type="scientific">Agromyces tropicus</name>
    <dbReference type="NCBI Taxonomy" id="555371"/>
    <lineage>
        <taxon>Bacteria</taxon>
        <taxon>Bacillati</taxon>
        <taxon>Actinomycetota</taxon>
        <taxon>Actinomycetes</taxon>
        <taxon>Micrococcales</taxon>
        <taxon>Microbacteriaceae</taxon>
        <taxon>Agromyces</taxon>
    </lineage>
</organism>
<sequence length="413" mass="43902">MARVERDELVRLLSPEGLALLDSLPAYSSRSDVVRVVADLRKRGHDPGLVAAVLSQSRLRSKARAKFGEFADRMLFTGPGLEQATRLRVAALHAGRFARAGFRHVADLGCGIGGDALAMAAIDLEVTAAEADEVTAAVAAFNLTPFPKVRVLHARAEDVALGGIDAAWLDPARRTTSGGTTTRLADAAEYSPPLDFVFGLAERMPVGVKLGPGTDRDVVPDGAEAQWVSVDGDVVELVVWTGALARAGIGRAALVIRGDAAHELVAPADSEDAPVGPLGDYLYEPDGAVIRARLIGDLARSMGAWMLSDGIAYLTGDREVHTPFARGFRVLERLPADERSLRRELQERGVGTLEIKKRGVDVDPAALRTRLKLKGDASATIVLTREEGRHVAVLVERMPPAEAQVGSASNTIA</sequence>
<protein>
    <submittedName>
        <fullName evidence="2">50S ribosomal protein L11 methyltransferase</fullName>
    </submittedName>
</protein>
<dbReference type="Pfam" id="PF18096">
    <property type="entry name" value="Thump_like"/>
    <property type="match status" value="1"/>
</dbReference>
<evidence type="ECO:0000313" key="2">
    <source>
        <dbReference type="EMBL" id="GAA2045277.1"/>
    </source>
</evidence>
<keyword evidence="2" id="KW-0687">Ribonucleoprotein</keyword>
<dbReference type="SUPFAM" id="SSF53335">
    <property type="entry name" value="S-adenosyl-L-methionine-dependent methyltransferases"/>
    <property type="match status" value="1"/>
</dbReference>
<feature type="domain" description="THUMP-like" evidence="1">
    <location>
        <begin position="325"/>
        <end position="397"/>
    </location>
</feature>
<name>A0ABN2UXN5_9MICO</name>
<dbReference type="CDD" id="cd02440">
    <property type="entry name" value="AdoMet_MTases"/>
    <property type="match status" value="1"/>
</dbReference>
<keyword evidence="2" id="KW-0489">Methyltransferase</keyword>